<dbReference type="GO" id="GO:0045893">
    <property type="term" value="P:positive regulation of DNA-templated transcription"/>
    <property type="evidence" value="ECO:0007669"/>
    <property type="project" value="InterPro"/>
</dbReference>
<organism evidence="2 3">
    <name type="scientific">Simian foamy virus type 1</name>
    <name type="common">SFVmac</name>
    <name type="synonym">SFV-1</name>
    <dbReference type="NCBI Taxonomy" id="338478"/>
    <lineage>
        <taxon>Viruses</taxon>
        <taxon>Riboviria</taxon>
        <taxon>Pararnavirae</taxon>
        <taxon>Artverviricota</taxon>
        <taxon>Revtraviricetes</taxon>
        <taxon>Ortervirales</taxon>
        <taxon>Retroviridae</taxon>
        <taxon>Spumaretrovirinae</taxon>
        <taxon>Simiispumavirus</taxon>
        <taxon>Simiispumavirus maccyc</taxon>
    </lineage>
</organism>
<name>H6V7J0_SFV1</name>
<organismHost>
    <name type="scientific">Macaca</name>
    <name type="common">macaques</name>
    <dbReference type="NCBI Taxonomy" id="9539"/>
</organismHost>
<evidence type="ECO:0000313" key="2">
    <source>
        <dbReference type="EMBL" id="AFA44812.1"/>
    </source>
</evidence>
<dbReference type="InterPro" id="IPR004956">
    <property type="entry name" value="Foamy_BEL"/>
</dbReference>
<proteinExistence type="predicted"/>
<dbReference type="EMBL" id="JN801175">
    <property type="protein sequence ID" value="AFA44812.1"/>
    <property type="molecule type" value="Genomic_DNA"/>
</dbReference>
<evidence type="ECO:0000256" key="1">
    <source>
        <dbReference type="SAM" id="MobiDB-lite"/>
    </source>
</evidence>
<protein>
    <submittedName>
        <fullName evidence="2">Bel protein</fullName>
    </submittedName>
</protein>
<reference evidence="2 3" key="1">
    <citation type="submission" date="2011-09" db="EMBL/GenBank/DDBJ databases">
        <title>Sequence analysis of a foamy virus isolate from rhesus macaque 289.</title>
        <authorList>
            <person name="Blochmann R."/>
            <person name="Curths C."/>
            <person name="Kurth R."/>
            <person name="Norley S.G."/>
            <person name="Fiebig U."/>
        </authorList>
    </citation>
    <scope>NUCLEOTIDE SEQUENCE [LARGE SCALE GENOMIC DNA]</scope>
</reference>
<dbReference type="Proteomes" id="UP000170469">
    <property type="component" value="Genome"/>
</dbReference>
<sequence>MASWEDQEELRELLRHLPEDDPPQDLSHLLDLDEMEPRGLGGQNPGDDKLKKQVIKPPVMHPSTITWHFGYKEKEDQQENIKLKDWVPDPSKMSKSTCMRMILSSKELDSQNVVQILAADMKHSDSILQLGSNAPRKGWPLTSSPLLPVVTPWPLSQDHVAPTLYSLLVAYCRSFQNQKLEPPKWLWQCLGDPSGRKCMVTQFLVPPLGQVMISCYRNLTSIIICQAIDPWENNYEKENRWDPTTKPRIKCDHALCFKIIYEGTAWRPHDQKCWLIRLTEGHRYGIDELTEGDWKLLKESRPYPYGPVGECANLQYAVSVKIKVAGGPLTSKVLALKALNFLRANICNMDNPGLGEGKPALGYSHALRAYGAQYGSCEERVWQTGTKLIGPHESDYWCEYDHRGYFPQIPDPRNPTWVRHAAPCCLQRFATPYDLQQYANSLLPSGFSINTPGGACYVSDRRTHYGNEGTLQEYQENIEQVKRSYEEISSSDYSDED</sequence>
<feature type="region of interest" description="Disordered" evidence="1">
    <location>
        <begin position="1"/>
        <end position="28"/>
    </location>
</feature>
<feature type="compositionally biased region" description="Basic and acidic residues" evidence="1">
    <location>
        <begin position="10"/>
        <end position="19"/>
    </location>
</feature>
<organismHost>
    <name type="scientific">Homo sapiens</name>
    <name type="common">Human</name>
    <dbReference type="NCBI Taxonomy" id="9606"/>
</organismHost>
<gene>
    <name evidence="2" type="primary">bel</name>
</gene>
<dbReference type="Pfam" id="PF03274">
    <property type="entry name" value="Foamy_BEL"/>
    <property type="match status" value="1"/>
</dbReference>
<evidence type="ECO:0000313" key="3">
    <source>
        <dbReference type="Proteomes" id="UP000170469"/>
    </source>
</evidence>
<accession>H6V7J0</accession>
<dbReference type="GO" id="GO:0016032">
    <property type="term" value="P:viral process"/>
    <property type="evidence" value="ECO:0007669"/>
    <property type="project" value="InterPro"/>
</dbReference>